<dbReference type="SMART" id="SM00729">
    <property type="entry name" value="Elp3"/>
    <property type="match status" value="1"/>
</dbReference>
<dbReference type="RefSeq" id="WP_135545198.1">
    <property type="nucleotide sequence ID" value="NZ_SPQQ01000002.1"/>
</dbReference>
<comment type="caution">
    <text evidence="6">The sequence shown here is derived from an EMBL/GenBank/DDBJ whole genome shotgun (WGS) entry which is preliminary data.</text>
</comment>
<keyword evidence="4" id="KW-0411">Iron-sulfur</keyword>
<protein>
    <submittedName>
        <fullName evidence="6">Radical SAM protein</fullName>
    </submittedName>
</protein>
<dbReference type="GO" id="GO:0051536">
    <property type="term" value="F:iron-sulfur cluster binding"/>
    <property type="evidence" value="ECO:0007669"/>
    <property type="project" value="UniProtKB-KW"/>
</dbReference>
<dbReference type="PANTHER" id="PTHR11228">
    <property type="entry name" value="RADICAL SAM DOMAIN PROTEIN"/>
    <property type="match status" value="1"/>
</dbReference>
<evidence type="ECO:0000259" key="5">
    <source>
        <dbReference type="PROSITE" id="PS51918"/>
    </source>
</evidence>
<evidence type="ECO:0000313" key="6">
    <source>
        <dbReference type="EMBL" id="TGE38703.1"/>
    </source>
</evidence>
<dbReference type="CDD" id="cd01335">
    <property type="entry name" value="Radical_SAM"/>
    <property type="match status" value="1"/>
</dbReference>
<dbReference type="SFLD" id="SFLDG01067">
    <property type="entry name" value="SPASM/twitch_domain_containing"/>
    <property type="match status" value="1"/>
</dbReference>
<name>A0A4Z0R9G7_9FIRM</name>
<dbReference type="OrthoDB" id="9782387at2"/>
<evidence type="ECO:0000256" key="4">
    <source>
        <dbReference type="ARBA" id="ARBA00023014"/>
    </source>
</evidence>
<keyword evidence="3" id="KW-0408">Iron</keyword>
<evidence type="ECO:0000256" key="1">
    <source>
        <dbReference type="ARBA" id="ARBA00022691"/>
    </source>
</evidence>
<dbReference type="EMBL" id="SPQQ01000002">
    <property type="protein sequence ID" value="TGE38703.1"/>
    <property type="molecule type" value="Genomic_DNA"/>
</dbReference>
<dbReference type="GO" id="GO:0046872">
    <property type="term" value="F:metal ion binding"/>
    <property type="evidence" value="ECO:0007669"/>
    <property type="project" value="UniProtKB-KW"/>
</dbReference>
<evidence type="ECO:0000256" key="3">
    <source>
        <dbReference type="ARBA" id="ARBA00023004"/>
    </source>
</evidence>
<dbReference type="GO" id="GO:0003824">
    <property type="term" value="F:catalytic activity"/>
    <property type="evidence" value="ECO:0007669"/>
    <property type="project" value="InterPro"/>
</dbReference>
<dbReference type="InterPro" id="IPR013785">
    <property type="entry name" value="Aldolase_TIM"/>
</dbReference>
<dbReference type="PANTHER" id="PTHR11228:SF7">
    <property type="entry name" value="PQQA PEPTIDE CYCLASE"/>
    <property type="match status" value="1"/>
</dbReference>
<dbReference type="AlphaFoldDB" id="A0A4Z0R9G7"/>
<dbReference type="SUPFAM" id="SSF102114">
    <property type="entry name" value="Radical SAM enzymes"/>
    <property type="match status" value="1"/>
</dbReference>
<reference evidence="6 7" key="1">
    <citation type="submission" date="2019-03" db="EMBL/GenBank/DDBJ databases">
        <title>Draft Genome Sequence of Desulfosporosinus fructosivorans Strain 63.6F, Isolated from Marine Sediment in the Baltic Sea.</title>
        <authorList>
            <person name="Hausmann B."/>
            <person name="Vandieken V."/>
            <person name="Pjevac P."/>
            <person name="Schreck K."/>
            <person name="Herbold C.W."/>
            <person name="Loy A."/>
        </authorList>
    </citation>
    <scope>NUCLEOTIDE SEQUENCE [LARGE SCALE GENOMIC DNA]</scope>
    <source>
        <strain evidence="6 7">63.6F</strain>
    </source>
</reference>
<keyword evidence="1" id="KW-0949">S-adenosyl-L-methionine</keyword>
<dbReference type="Gene3D" id="3.20.20.70">
    <property type="entry name" value="Aldolase class I"/>
    <property type="match status" value="1"/>
</dbReference>
<dbReference type="Pfam" id="PF04055">
    <property type="entry name" value="Radical_SAM"/>
    <property type="match status" value="1"/>
</dbReference>
<dbReference type="InterPro" id="IPR007197">
    <property type="entry name" value="rSAM"/>
</dbReference>
<evidence type="ECO:0000313" key="7">
    <source>
        <dbReference type="Proteomes" id="UP000298460"/>
    </source>
</evidence>
<keyword evidence="7" id="KW-1185">Reference proteome</keyword>
<accession>A0A4Z0R9G7</accession>
<evidence type="ECO:0000256" key="2">
    <source>
        <dbReference type="ARBA" id="ARBA00022723"/>
    </source>
</evidence>
<proteinExistence type="predicted"/>
<feature type="domain" description="Radical SAM core" evidence="5">
    <location>
        <begin position="1"/>
        <end position="233"/>
    </location>
</feature>
<dbReference type="InterPro" id="IPR006638">
    <property type="entry name" value="Elp3/MiaA/NifB-like_rSAM"/>
</dbReference>
<dbReference type="InterPro" id="IPR058240">
    <property type="entry name" value="rSAM_sf"/>
</dbReference>
<dbReference type="SFLD" id="SFLDS00029">
    <property type="entry name" value="Radical_SAM"/>
    <property type="match status" value="1"/>
</dbReference>
<sequence>MKKNFEVHFEMENKCLLDCKHCSSYDLRMNQQLNYSLEEAKELISILDASTHVYITGGEPLINKNLHEIISSFKKADASMGIGLFTCGVITSNNSLSAISFKEANMLKQTGLNDVYISVYHVKPELHDTITNQIDSFAYTKESISNLINAGVEVKIHLVLTKQNINELEYIILSLADLGVSEVRLLRLVHNGSAITNWSDIGVSYQTQNKVIYDIFSKRHEFPIKITISGFPELTACRPFDNAHKCQGGTNILYVTLEGEVFPCACTKGCTRFSIGYISEIDKISKYISNNTQDHNVFCLNPLTEEWRDDYRR</sequence>
<organism evidence="6 7">
    <name type="scientific">Desulfosporosinus fructosivorans</name>
    <dbReference type="NCBI Taxonomy" id="2018669"/>
    <lineage>
        <taxon>Bacteria</taxon>
        <taxon>Bacillati</taxon>
        <taxon>Bacillota</taxon>
        <taxon>Clostridia</taxon>
        <taxon>Eubacteriales</taxon>
        <taxon>Desulfitobacteriaceae</taxon>
        <taxon>Desulfosporosinus</taxon>
    </lineage>
</organism>
<dbReference type="Proteomes" id="UP000298460">
    <property type="component" value="Unassembled WGS sequence"/>
</dbReference>
<dbReference type="PROSITE" id="PS51918">
    <property type="entry name" value="RADICAL_SAM"/>
    <property type="match status" value="1"/>
</dbReference>
<keyword evidence="2" id="KW-0479">Metal-binding</keyword>
<gene>
    <name evidence="6" type="ORF">E4K67_04245</name>
</gene>
<dbReference type="InterPro" id="IPR050377">
    <property type="entry name" value="Radical_SAM_PqqE_MftC-like"/>
</dbReference>